<gene>
    <name evidence="1" type="ORF">QYS47_15615</name>
</gene>
<dbReference type="RefSeq" id="WP_322347252.1">
    <property type="nucleotide sequence ID" value="NZ_CP129968.2"/>
</dbReference>
<organism evidence="1">
    <name type="scientific">Marivirga arenosa</name>
    <dbReference type="NCBI Taxonomy" id="3059076"/>
    <lineage>
        <taxon>Bacteria</taxon>
        <taxon>Pseudomonadati</taxon>
        <taxon>Bacteroidota</taxon>
        <taxon>Cytophagia</taxon>
        <taxon>Cytophagales</taxon>
        <taxon>Marivirgaceae</taxon>
        <taxon>Marivirga</taxon>
    </lineage>
</organism>
<sequence>MKSLISTYIQNWQVNTARTFLSGPAILLAFFFVSCEEPIEVEGDLVPGGNSTEIRFVEIPLEMNHTAFDSLIVSTNAVAGSRGQIFVGKQNDPLIGDFSASGYFGLLLDNDFRRDSIPSNASVTQTRLKLGFNYYYGSEFSNLQNFVISQLADTLSISGEFYGIFDQFPVDSKVSTDANIFVSPIDSIEYFVPITNDLGSEILNLINDSDNNSIDIYNALKGFKIELGSDLNNIQGINLADGESYLEVIYESPELDTLGSVQLSLSGSSFTQVDFQPGSMIPMNYSGKEEFELADDSKAYFNNMLGISPKVKLSNYLTFLDTVEFMQINRAELVISSPDFVLEDNQTNQIRPANNIIPYILGEDGNIEKQGEDFWAFQANFGSGGLPVNPNGASTPIALSYDEGKKEIKGDISFFLQEIYNNPGLWNPDYDFIFTGQFIRRNSTPFNEVPKINLGNFDHFFVDKENIKIRIYYTTFK</sequence>
<proteinExistence type="predicted"/>
<dbReference type="EMBL" id="CP129968">
    <property type="protein sequence ID" value="WKK78953.2"/>
    <property type="molecule type" value="Genomic_DNA"/>
</dbReference>
<dbReference type="KEGG" id="marp:QYS47_15615"/>
<dbReference type="AlphaFoldDB" id="A0AA49GDR0"/>
<protein>
    <submittedName>
        <fullName evidence="1">DUF4270 family protein</fullName>
    </submittedName>
</protein>
<dbReference type="PROSITE" id="PS51257">
    <property type="entry name" value="PROKAR_LIPOPROTEIN"/>
    <property type="match status" value="1"/>
</dbReference>
<dbReference type="Proteomes" id="UP001232019">
    <property type="component" value="Chromosome"/>
</dbReference>
<reference evidence="1" key="1">
    <citation type="submission" date="2023-08" db="EMBL/GenBank/DDBJ databases">
        <title>Comparative genomics and taxonomic characterization of three novel marine species of genus Marivirga.</title>
        <authorList>
            <person name="Muhammad N."/>
            <person name="Kim S.-G."/>
        </authorList>
    </citation>
    <scope>NUCLEOTIDE SEQUENCE</scope>
    <source>
        <strain evidence="1">BKB1-2</strain>
    </source>
</reference>
<evidence type="ECO:0000313" key="1">
    <source>
        <dbReference type="EMBL" id="WKK78953.2"/>
    </source>
</evidence>
<name>A0AA49GDR0_9BACT</name>
<accession>A0AA49GDR0</accession>